<keyword evidence="1" id="KW-0805">Transcription regulation</keyword>
<dbReference type="SMART" id="SM00347">
    <property type="entry name" value="HTH_MARR"/>
    <property type="match status" value="1"/>
</dbReference>
<dbReference type="SUPFAM" id="SSF46785">
    <property type="entry name" value="Winged helix' DNA-binding domain"/>
    <property type="match status" value="1"/>
</dbReference>
<evidence type="ECO:0000256" key="2">
    <source>
        <dbReference type="ARBA" id="ARBA00023125"/>
    </source>
</evidence>
<proteinExistence type="predicted"/>
<name>A0A8I0LH22_9CORY</name>
<evidence type="ECO:0000313" key="6">
    <source>
        <dbReference type="EMBL" id="MBD8029840.1"/>
    </source>
</evidence>
<comment type="caution">
    <text evidence="6">The sequence shown here is derived from an EMBL/GenBank/DDBJ whole genome shotgun (WGS) entry which is preliminary data.</text>
</comment>
<evidence type="ECO:0000259" key="5">
    <source>
        <dbReference type="PROSITE" id="PS50995"/>
    </source>
</evidence>
<dbReference type="PANTHER" id="PTHR33164">
    <property type="entry name" value="TRANSCRIPTIONAL REGULATOR, MARR FAMILY"/>
    <property type="match status" value="1"/>
</dbReference>
<keyword evidence="3" id="KW-0804">Transcription</keyword>
<dbReference type="InterPro" id="IPR039422">
    <property type="entry name" value="MarR/SlyA-like"/>
</dbReference>
<gene>
    <name evidence="6" type="ORF">H9627_05785</name>
</gene>
<organism evidence="6 7">
    <name type="scientific">Corynebacterium gallinarum</name>
    <dbReference type="NCBI Taxonomy" id="2762214"/>
    <lineage>
        <taxon>Bacteria</taxon>
        <taxon>Bacillati</taxon>
        <taxon>Actinomycetota</taxon>
        <taxon>Actinomycetes</taxon>
        <taxon>Mycobacteriales</taxon>
        <taxon>Corynebacteriaceae</taxon>
        <taxon>Corynebacterium</taxon>
    </lineage>
</organism>
<dbReference type="Proteomes" id="UP000650224">
    <property type="component" value="Unassembled WGS sequence"/>
</dbReference>
<protein>
    <submittedName>
        <fullName evidence="6">Winged helix-turn-helix transcriptional regulator</fullName>
    </submittedName>
</protein>
<dbReference type="GO" id="GO:0003677">
    <property type="term" value="F:DNA binding"/>
    <property type="evidence" value="ECO:0007669"/>
    <property type="project" value="UniProtKB-KW"/>
</dbReference>
<dbReference type="InterPro" id="IPR036390">
    <property type="entry name" value="WH_DNA-bd_sf"/>
</dbReference>
<dbReference type="PROSITE" id="PS50995">
    <property type="entry name" value="HTH_MARR_2"/>
    <property type="match status" value="1"/>
</dbReference>
<dbReference type="InterPro" id="IPR023187">
    <property type="entry name" value="Tscrpt_reg_MarR-type_CS"/>
</dbReference>
<dbReference type="PANTHER" id="PTHR33164:SF89">
    <property type="entry name" value="MARR FAMILY REGULATORY PROTEIN"/>
    <property type="match status" value="1"/>
</dbReference>
<evidence type="ECO:0000256" key="4">
    <source>
        <dbReference type="SAM" id="MobiDB-lite"/>
    </source>
</evidence>
<dbReference type="GO" id="GO:0003700">
    <property type="term" value="F:DNA-binding transcription factor activity"/>
    <property type="evidence" value="ECO:0007669"/>
    <property type="project" value="InterPro"/>
</dbReference>
<evidence type="ECO:0000313" key="7">
    <source>
        <dbReference type="Proteomes" id="UP000650224"/>
    </source>
</evidence>
<keyword evidence="7" id="KW-1185">Reference proteome</keyword>
<dbReference type="InterPro" id="IPR036388">
    <property type="entry name" value="WH-like_DNA-bd_sf"/>
</dbReference>
<sequence length="195" mass="22049">MERCPPVGSSTLVSTQDVHRRQGRGREMRDVDGELDFPSFREYSMAELGEEFEGTDLRPTDLVIMLNRTAGIGMRMAEGRVHRPRGLSWNAFKVLYILWMVGDREQHRVSALGGMSRATASAVVKTLVRSGYVVQVPSEVDKRTHLLALTETGQEVVREVFVEQNDLLTDWSNRLTHTEQDILKMLLTKLMGDSS</sequence>
<dbReference type="Pfam" id="PF12802">
    <property type="entry name" value="MarR_2"/>
    <property type="match status" value="1"/>
</dbReference>
<reference evidence="6 7" key="1">
    <citation type="submission" date="2020-08" db="EMBL/GenBank/DDBJ databases">
        <title>A Genomic Blueprint of the Chicken Gut Microbiome.</title>
        <authorList>
            <person name="Gilroy R."/>
            <person name="Ravi A."/>
            <person name="Getino M."/>
            <person name="Pursley I."/>
            <person name="Horton D.L."/>
            <person name="Alikhan N.-F."/>
            <person name="Baker D."/>
            <person name="Gharbi K."/>
            <person name="Hall N."/>
            <person name="Watson M."/>
            <person name="Adriaenssens E.M."/>
            <person name="Foster-Nyarko E."/>
            <person name="Jarju S."/>
            <person name="Secka A."/>
            <person name="Antonio M."/>
            <person name="Oren A."/>
            <person name="Chaudhuri R."/>
            <person name="La Ragione R.M."/>
            <person name="Hildebrand F."/>
            <person name="Pallen M.J."/>
        </authorList>
    </citation>
    <scope>NUCLEOTIDE SEQUENCE [LARGE SCALE GENOMIC DNA]</scope>
    <source>
        <strain evidence="6 7">Sa1YVA5</strain>
    </source>
</reference>
<accession>A0A8I0LH22</accession>
<dbReference type="InterPro" id="IPR000835">
    <property type="entry name" value="HTH_MarR-typ"/>
</dbReference>
<dbReference type="Gene3D" id="1.10.10.10">
    <property type="entry name" value="Winged helix-like DNA-binding domain superfamily/Winged helix DNA-binding domain"/>
    <property type="match status" value="1"/>
</dbReference>
<keyword evidence="2" id="KW-0238">DNA-binding</keyword>
<dbReference type="EMBL" id="JACSPR010000003">
    <property type="protein sequence ID" value="MBD8029840.1"/>
    <property type="molecule type" value="Genomic_DNA"/>
</dbReference>
<feature type="region of interest" description="Disordered" evidence="4">
    <location>
        <begin position="1"/>
        <end position="28"/>
    </location>
</feature>
<feature type="compositionally biased region" description="Basic and acidic residues" evidence="4">
    <location>
        <begin position="17"/>
        <end position="28"/>
    </location>
</feature>
<dbReference type="GO" id="GO:0006950">
    <property type="term" value="P:response to stress"/>
    <property type="evidence" value="ECO:0007669"/>
    <property type="project" value="TreeGrafter"/>
</dbReference>
<dbReference type="PROSITE" id="PS01117">
    <property type="entry name" value="HTH_MARR_1"/>
    <property type="match status" value="1"/>
</dbReference>
<evidence type="ECO:0000256" key="1">
    <source>
        <dbReference type="ARBA" id="ARBA00023015"/>
    </source>
</evidence>
<evidence type="ECO:0000256" key="3">
    <source>
        <dbReference type="ARBA" id="ARBA00023163"/>
    </source>
</evidence>
<dbReference type="AlphaFoldDB" id="A0A8I0LH22"/>
<feature type="domain" description="HTH marR-type" evidence="5">
    <location>
        <begin position="59"/>
        <end position="192"/>
    </location>
</feature>